<dbReference type="EMBL" id="SWVK01000021">
    <property type="protein sequence ID" value="NFN36280.1"/>
    <property type="molecule type" value="Genomic_DNA"/>
</dbReference>
<accession>A0A0C2SC69</accession>
<feature type="transmembrane region" description="Helical" evidence="1">
    <location>
        <begin position="12"/>
        <end position="31"/>
    </location>
</feature>
<organism evidence="2 5">
    <name type="scientific">Clostridium botulinum</name>
    <dbReference type="NCBI Taxonomy" id="1491"/>
    <lineage>
        <taxon>Bacteria</taxon>
        <taxon>Bacillati</taxon>
        <taxon>Bacillota</taxon>
        <taxon>Clostridia</taxon>
        <taxon>Eubacteriales</taxon>
        <taxon>Clostridiaceae</taxon>
        <taxon>Clostridium</taxon>
    </lineage>
</organism>
<reference evidence="4 5" key="1">
    <citation type="submission" date="2019-04" db="EMBL/GenBank/DDBJ databases">
        <title>Genome sequencing of Clostridium botulinum Groups I-IV and Clostridium butyricum.</title>
        <authorList>
            <person name="Brunt J."/>
            <person name="Van Vliet A.H.M."/>
            <person name="Stringer S.C."/>
            <person name="Carter A.T."/>
            <person name="Peck M.W."/>
        </authorList>
    </citation>
    <scope>NUCLEOTIDE SEQUENCE [LARGE SCALE GENOMIC DNA]</scope>
    <source>
        <strain evidence="2 5">1605</strain>
        <strain evidence="3 4">CB-K-33E</strain>
    </source>
</reference>
<dbReference type="Proteomes" id="UP000473681">
    <property type="component" value="Unassembled WGS sequence"/>
</dbReference>
<evidence type="ECO:0000313" key="4">
    <source>
        <dbReference type="Proteomes" id="UP000473681"/>
    </source>
</evidence>
<keyword evidence="1" id="KW-0472">Membrane</keyword>
<comment type="caution">
    <text evidence="2">The sequence shown here is derived from an EMBL/GenBank/DDBJ whole genome shotgun (WGS) entry which is preliminary data.</text>
</comment>
<keyword evidence="1" id="KW-1133">Transmembrane helix</keyword>
<evidence type="ECO:0000256" key="1">
    <source>
        <dbReference type="SAM" id="Phobius"/>
    </source>
</evidence>
<feature type="transmembrane region" description="Helical" evidence="1">
    <location>
        <begin position="43"/>
        <end position="66"/>
    </location>
</feature>
<evidence type="ECO:0000313" key="2">
    <source>
        <dbReference type="EMBL" id="NFF87853.1"/>
    </source>
</evidence>
<protein>
    <submittedName>
        <fullName evidence="2">Uncharacterized protein</fullName>
    </submittedName>
</protein>
<dbReference type="EMBL" id="SWOV01000017">
    <property type="protein sequence ID" value="NFF87853.1"/>
    <property type="molecule type" value="Genomic_DNA"/>
</dbReference>
<gene>
    <name evidence="2" type="ORF">FC774_08225</name>
    <name evidence="3" type="ORF">FDB51_14375</name>
</gene>
<evidence type="ECO:0000313" key="3">
    <source>
        <dbReference type="EMBL" id="NFN36280.1"/>
    </source>
</evidence>
<proteinExistence type="predicted"/>
<dbReference type="RefSeq" id="WP_041084676.1">
    <property type="nucleotide sequence ID" value="NZ_JACBBZ010000002.1"/>
</dbReference>
<keyword evidence="1" id="KW-0812">Transmembrane</keyword>
<evidence type="ECO:0000313" key="5">
    <source>
        <dbReference type="Proteomes" id="UP000476820"/>
    </source>
</evidence>
<name>A0A0C2SC69_CLOBO</name>
<dbReference type="AlphaFoldDB" id="A0A0C2SC69"/>
<sequence>MSKIIDSKKYGIGSISLILSILGAMFSFFSWDGKELGKHVLNSIGISFSSAIISLIILCIAFFLGYKYKNDYLAKSGRIMSVVFILLIFILTISSLLF</sequence>
<dbReference type="Proteomes" id="UP000476820">
    <property type="component" value="Unassembled WGS sequence"/>
</dbReference>
<feature type="transmembrane region" description="Helical" evidence="1">
    <location>
        <begin position="78"/>
        <end position="97"/>
    </location>
</feature>